<dbReference type="InterPro" id="IPR000843">
    <property type="entry name" value="HTH_LacI"/>
</dbReference>
<dbReference type="GO" id="GO:0003700">
    <property type="term" value="F:DNA-binding transcription factor activity"/>
    <property type="evidence" value="ECO:0007669"/>
    <property type="project" value="TreeGrafter"/>
</dbReference>
<organism evidence="5 6">
    <name type="scientific">Pseudomonas fluorescens</name>
    <dbReference type="NCBI Taxonomy" id="294"/>
    <lineage>
        <taxon>Bacteria</taxon>
        <taxon>Pseudomonadati</taxon>
        <taxon>Pseudomonadota</taxon>
        <taxon>Gammaproteobacteria</taxon>
        <taxon>Pseudomonadales</taxon>
        <taxon>Pseudomonadaceae</taxon>
        <taxon>Pseudomonas</taxon>
    </lineage>
</organism>
<dbReference type="Proteomes" id="UP000692896">
    <property type="component" value="Unassembled WGS sequence"/>
</dbReference>
<protein>
    <submittedName>
        <fullName evidence="5">LacI family DNA-binding transcriptional regulator</fullName>
    </submittedName>
</protein>
<keyword evidence="3" id="KW-0804">Transcription</keyword>
<proteinExistence type="predicted"/>
<dbReference type="EMBL" id="JAGGOB010000018">
    <property type="protein sequence ID" value="MBT2328757.1"/>
    <property type="molecule type" value="Genomic_DNA"/>
</dbReference>
<accession>A0A944DFJ8</accession>
<evidence type="ECO:0000256" key="2">
    <source>
        <dbReference type="ARBA" id="ARBA00023125"/>
    </source>
</evidence>
<dbReference type="PROSITE" id="PS50932">
    <property type="entry name" value="HTH_LACI_2"/>
    <property type="match status" value="1"/>
</dbReference>
<evidence type="ECO:0000256" key="3">
    <source>
        <dbReference type="ARBA" id="ARBA00023163"/>
    </source>
</evidence>
<sequence length="350" mass="37549">MAKKPAAPTFQGSTIAATKGASLTLIDVAKIAGVSPMTVSRALHRPELVSENTREKVREAVRQSGYVPNMLAGSLASNKSRLVAIFLPTIANSIFADTVQSLMDRLTQAGYQTLLGLTGYSAEQEEKLLEAVLGRRPDGIVLTGTLHTESSRLRLAQAGIPVVEAWDLSEDPLDMLVGFSHEKVGQETARHLIKKGYKRFSVVTISDPRGLRRCNSLIAELRRQGIEEVPMEVLAPPATLEVGREGLRRLLDLPVRPDIVVCSSDTVAQGVLAQAASLGLKVPTELAVMGFGDLSSAAQVYPALSTVSVDGARIGLHVAEALLERFENPGAHLKPVRIDTGFTFIDRAST</sequence>
<dbReference type="CDD" id="cd01575">
    <property type="entry name" value="PBP1_GntR"/>
    <property type="match status" value="1"/>
</dbReference>
<evidence type="ECO:0000313" key="6">
    <source>
        <dbReference type="Proteomes" id="UP000692896"/>
    </source>
</evidence>
<dbReference type="PANTHER" id="PTHR30146:SF33">
    <property type="entry name" value="TRANSCRIPTIONAL REGULATOR"/>
    <property type="match status" value="1"/>
</dbReference>
<keyword evidence="1" id="KW-0805">Transcription regulation</keyword>
<name>A0A944DFJ8_PSEFL</name>
<dbReference type="AlphaFoldDB" id="A0A944DFJ8"/>
<dbReference type="InterPro" id="IPR010982">
    <property type="entry name" value="Lambda_DNA-bd_dom_sf"/>
</dbReference>
<dbReference type="SUPFAM" id="SSF53822">
    <property type="entry name" value="Periplasmic binding protein-like I"/>
    <property type="match status" value="1"/>
</dbReference>
<dbReference type="GO" id="GO:0000976">
    <property type="term" value="F:transcription cis-regulatory region binding"/>
    <property type="evidence" value="ECO:0007669"/>
    <property type="project" value="TreeGrafter"/>
</dbReference>
<dbReference type="InterPro" id="IPR028082">
    <property type="entry name" value="Peripla_BP_I"/>
</dbReference>
<dbReference type="PROSITE" id="PS00356">
    <property type="entry name" value="HTH_LACI_1"/>
    <property type="match status" value="1"/>
</dbReference>
<dbReference type="Gene3D" id="3.40.50.2300">
    <property type="match status" value="2"/>
</dbReference>
<dbReference type="SUPFAM" id="SSF47413">
    <property type="entry name" value="lambda repressor-like DNA-binding domains"/>
    <property type="match status" value="1"/>
</dbReference>
<dbReference type="Pfam" id="PF13377">
    <property type="entry name" value="Peripla_BP_3"/>
    <property type="match status" value="1"/>
</dbReference>
<dbReference type="CDD" id="cd01392">
    <property type="entry name" value="HTH_LacI"/>
    <property type="match status" value="1"/>
</dbReference>
<evidence type="ECO:0000259" key="4">
    <source>
        <dbReference type="PROSITE" id="PS50932"/>
    </source>
</evidence>
<feature type="domain" description="HTH lacI-type" evidence="4">
    <location>
        <begin position="23"/>
        <end position="77"/>
    </location>
</feature>
<dbReference type="Pfam" id="PF00356">
    <property type="entry name" value="LacI"/>
    <property type="match status" value="1"/>
</dbReference>
<reference evidence="5" key="1">
    <citation type="submission" date="2021-03" db="EMBL/GenBank/DDBJ databases">
        <title>Genomic analysis provides insights into the functional capacity of soil bacteria communities inhabiting an altitudinal gradient in the Atacama Desert.</title>
        <authorList>
            <person name="Gonzalez M."/>
            <person name="Maldonado J."/>
            <person name="Maza F."/>
            <person name="Hodar C."/>
            <person name="Cortes M."/>
            <person name="Palma R."/>
            <person name="Andreani C."/>
            <person name="Gaete A."/>
            <person name="Vasquez-Dean J."/>
            <person name="Acuna V."/>
            <person name="Aguado M."/>
            <person name="Mandakovic D."/>
            <person name="Latorre M."/>
            <person name="Orellana A."/>
            <person name="Gutierrez R."/>
            <person name="Montecino M."/>
            <person name="Allende M."/>
            <person name="Maass A."/>
            <person name="Cambiazo V."/>
        </authorList>
    </citation>
    <scope>NUCLEOTIDE SEQUENCE</scope>
    <source>
        <strain evidence="5">ISL-25</strain>
    </source>
</reference>
<dbReference type="SMART" id="SM00354">
    <property type="entry name" value="HTH_LACI"/>
    <property type="match status" value="1"/>
</dbReference>
<dbReference type="Gene3D" id="1.10.260.40">
    <property type="entry name" value="lambda repressor-like DNA-binding domains"/>
    <property type="match status" value="1"/>
</dbReference>
<keyword evidence="2 5" id="KW-0238">DNA-binding</keyword>
<evidence type="ECO:0000313" key="5">
    <source>
        <dbReference type="EMBL" id="MBT2328757.1"/>
    </source>
</evidence>
<comment type="caution">
    <text evidence="5">The sequence shown here is derived from an EMBL/GenBank/DDBJ whole genome shotgun (WGS) entry which is preliminary data.</text>
</comment>
<gene>
    <name evidence="5" type="ORF">J7E47_08495</name>
</gene>
<evidence type="ECO:0000256" key="1">
    <source>
        <dbReference type="ARBA" id="ARBA00023015"/>
    </source>
</evidence>
<dbReference type="PANTHER" id="PTHR30146">
    <property type="entry name" value="LACI-RELATED TRANSCRIPTIONAL REPRESSOR"/>
    <property type="match status" value="1"/>
</dbReference>
<dbReference type="RefSeq" id="WP_214914200.1">
    <property type="nucleotide sequence ID" value="NZ_JAGGNX010000016.1"/>
</dbReference>
<dbReference type="InterPro" id="IPR046335">
    <property type="entry name" value="LacI/GalR-like_sensor"/>
</dbReference>